<dbReference type="Gene3D" id="3.30.530.20">
    <property type="match status" value="1"/>
</dbReference>
<dbReference type="InterPro" id="IPR041951">
    <property type="entry name" value="STARD10_START"/>
</dbReference>
<evidence type="ECO:0000256" key="11">
    <source>
        <dbReference type="ARBA" id="ARBA00023121"/>
    </source>
</evidence>
<keyword evidence="7" id="KW-0282">Flagellum</keyword>
<dbReference type="PANTHER" id="PTHR19308">
    <property type="entry name" value="PHOSPHATIDYLCHOLINE TRANSFER PROTEIN"/>
    <property type="match status" value="1"/>
</dbReference>
<evidence type="ECO:0000256" key="4">
    <source>
        <dbReference type="ARBA" id="ARBA00022448"/>
    </source>
</evidence>
<dbReference type="PROSITE" id="PS50848">
    <property type="entry name" value="START"/>
    <property type="match status" value="1"/>
</dbReference>
<dbReference type="InterPro" id="IPR002913">
    <property type="entry name" value="START_lipid-bd_dom"/>
</dbReference>
<comment type="subcellular location">
    <subcellularLocation>
        <location evidence="1">Cell projection</location>
        <location evidence="1">Cilium</location>
        <location evidence="1">Flagellum</location>
    </subcellularLocation>
    <subcellularLocation>
        <location evidence="3">Cytoplasm</location>
    </subcellularLocation>
    <subcellularLocation>
        <location evidence="2">Membrane</location>
    </subcellularLocation>
</comment>
<dbReference type="GO" id="GO:0016020">
    <property type="term" value="C:membrane"/>
    <property type="evidence" value="ECO:0007669"/>
    <property type="project" value="UniProtKB-SubCell"/>
</dbReference>
<evidence type="ECO:0000256" key="3">
    <source>
        <dbReference type="ARBA" id="ARBA00004496"/>
    </source>
</evidence>
<evidence type="ECO:0000313" key="21">
    <source>
        <dbReference type="Proteomes" id="UP000051952"/>
    </source>
</evidence>
<accession>A0A0S4KH88</accession>
<dbReference type="Proteomes" id="UP000051952">
    <property type="component" value="Unassembled WGS sequence"/>
</dbReference>
<evidence type="ECO:0000256" key="12">
    <source>
        <dbReference type="ARBA" id="ARBA00023136"/>
    </source>
</evidence>
<dbReference type="SMART" id="SM00234">
    <property type="entry name" value="START"/>
    <property type="match status" value="1"/>
</dbReference>
<keyword evidence="9" id="KW-0445">Lipid transport</keyword>
<feature type="domain" description="START" evidence="19">
    <location>
        <begin position="31"/>
        <end position="225"/>
    </location>
</feature>
<keyword evidence="5" id="KW-0963">Cytoplasm</keyword>
<evidence type="ECO:0000313" key="20">
    <source>
        <dbReference type="EMBL" id="CUI12377.1"/>
    </source>
</evidence>
<evidence type="ECO:0000256" key="15">
    <source>
        <dbReference type="ARBA" id="ARBA00076937"/>
    </source>
</evidence>
<dbReference type="InterPro" id="IPR023393">
    <property type="entry name" value="START-like_dom_sf"/>
</dbReference>
<dbReference type="GO" id="GO:0008289">
    <property type="term" value="F:lipid binding"/>
    <property type="evidence" value="ECO:0007669"/>
    <property type="project" value="UniProtKB-KW"/>
</dbReference>
<feature type="compositionally biased region" description="Pro residues" evidence="18">
    <location>
        <begin position="254"/>
        <end position="269"/>
    </location>
</feature>
<organism evidence="20 21">
    <name type="scientific">Bodo saltans</name>
    <name type="common">Flagellated protozoan</name>
    <dbReference type="NCBI Taxonomy" id="75058"/>
    <lineage>
        <taxon>Eukaryota</taxon>
        <taxon>Discoba</taxon>
        <taxon>Euglenozoa</taxon>
        <taxon>Kinetoplastea</taxon>
        <taxon>Metakinetoplastina</taxon>
        <taxon>Eubodonida</taxon>
        <taxon>Bodonidae</taxon>
        <taxon>Bodo</taxon>
    </lineage>
</organism>
<dbReference type="InterPro" id="IPR051213">
    <property type="entry name" value="START_lipid_transfer"/>
</dbReference>
<reference evidence="21" key="1">
    <citation type="submission" date="2015-09" db="EMBL/GenBank/DDBJ databases">
        <authorList>
            <consortium name="Pathogen Informatics"/>
        </authorList>
    </citation>
    <scope>NUCLEOTIDE SEQUENCE [LARGE SCALE GENOMIC DNA]</scope>
    <source>
        <strain evidence="21">Lake Konstanz</strain>
    </source>
</reference>
<keyword evidence="8" id="KW-0007">Acetylation</keyword>
<keyword evidence="11" id="KW-0446">Lipid-binding</keyword>
<keyword evidence="10" id="KW-0969">Cilium</keyword>
<evidence type="ECO:0000256" key="8">
    <source>
        <dbReference type="ARBA" id="ARBA00022990"/>
    </source>
</evidence>
<evidence type="ECO:0000256" key="10">
    <source>
        <dbReference type="ARBA" id="ARBA00023069"/>
    </source>
</evidence>
<evidence type="ECO:0000256" key="14">
    <source>
        <dbReference type="ARBA" id="ARBA00070345"/>
    </source>
</evidence>
<keyword evidence="13" id="KW-0966">Cell projection</keyword>
<dbReference type="PANTHER" id="PTHR19308:SF51">
    <property type="entry name" value="START DOMAIN-CONTAINING PROTEIN"/>
    <property type="match status" value="1"/>
</dbReference>
<keyword evidence="17" id="KW-0175">Coiled coil</keyword>
<dbReference type="CDD" id="cd08871">
    <property type="entry name" value="START_STARD10-like"/>
    <property type="match status" value="1"/>
</dbReference>
<dbReference type="EMBL" id="CYKH01000236">
    <property type="protein sequence ID" value="CUI12377.1"/>
    <property type="molecule type" value="Genomic_DNA"/>
</dbReference>
<keyword evidence="21" id="KW-1185">Reference proteome</keyword>
<dbReference type="OMA" id="MRSWMEF"/>
<feature type="region of interest" description="Disordered" evidence="18">
    <location>
        <begin position="242"/>
        <end position="269"/>
    </location>
</feature>
<dbReference type="Pfam" id="PF01852">
    <property type="entry name" value="START"/>
    <property type="match status" value="1"/>
</dbReference>
<evidence type="ECO:0000256" key="2">
    <source>
        <dbReference type="ARBA" id="ARBA00004370"/>
    </source>
</evidence>
<evidence type="ECO:0000256" key="18">
    <source>
        <dbReference type="SAM" id="MobiDB-lite"/>
    </source>
</evidence>
<dbReference type="SUPFAM" id="SSF55961">
    <property type="entry name" value="Bet v1-like"/>
    <property type="match status" value="1"/>
</dbReference>
<evidence type="ECO:0000256" key="6">
    <source>
        <dbReference type="ARBA" id="ARBA00022553"/>
    </source>
</evidence>
<evidence type="ECO:0000256" key="13">
    <source>
        <dbReference type="ARBA" id="ARBA00023273"/>
    </source>
</evidence>
<dbReference type="VEuPathDB" id="TriTrypDB:BSAL_58820"/>
<evidence type="ECO:0000256" key="9">
    <source>
        <dbReference type="ARBA" id="ARBA00023055"/>
    </source>
</evidence>
<evidence type="ECO:0000259" key="19">
    <source>
        <dbReference type="PROSITE" id="PS50848"/>
    </source>
</evidence>
<evidence type="ECO:0000256" key="7">
    <source>
        <dbReference type="ARBA" id="ARBA00022846"/>
    </source>
</evidence>
<feature type="coiled-coil region" evidence="17">
    <location>
        <begin position="294"/>
        <end position="321"/>
    </location>
</feature>
<keyword evidence="4" id="KW-0813">Transport</keyword>
<proteinExistence type="predicted"/>
<evidence type="ECO:0000256" key="5">
    <source>
        <dbReference type="ARBA" id="ARBA00022490"/>
    </source>
</evidence>
<dbReference type="GO" id="GO:0005829">
    <property type="term" value="C:cytosol"/>
    <property type="evidence" value="ECO:0007669"/>
    <property type="project" value="UniProtKB-ARBA"/>
</dbReference>
<dbReference type="FunFam" id="3.30.530.20:FF:000008">
    <property type="entry name" value="START domain containing 10"/>
    <property type="match status" value="1"/>
</dbReference>
<evidence type="ECO:0000256" key="17">
    <source>
        <dbReference type="SAM" id="Coils"/>
    </source>
</evidence>
<evidence type="ECO:0000256" key="16">
    <source>
        <dbReference type="ARBA" id="ARBA00080073"/>
    </source>
</evidence>
<dbReference type="AlphaFoldDB" id="A0A0S4KH88"/>
<dbReference type="GO" id="GO:0006869">
    <property type="term" value="P:lipid transport"/>
    <property type="evidence" value="ECO:0007669"/>
    <property type="project" value="UniProtKB-KW"/>
</dbReference>
<name>A0A0S4KH88_BODSA</name>
<sequence length="394" mass="44515">MDDDDSGPYVESCGQRYRVMVLKDFCKFRAMAVEQDGNWTTHFSDACITVQTKPPPGGAQGGLNMVRVRREMKEVPPLVLYNNLHDAEYRKTWDANMLAGHNICDLNKHNDIGYYGAKFPWPLANRDFCNMRSWMEFTNGEFLIFNHSVPHSDCPVKKSFVRAKSVITGYYVQPIPNNPNGCVLIYVTHTDPCGSIPHSIINFSMKQAVPSIMNKMEECAQKYIQWSKDRYAPTHVHHWRTPQMDWDSKQDYPSPTPPTAAEPKSPAPSPMLKAAIAREEFEQPLPTSTGPPVGPETQQQLDTLRAEVAELQRKLFIAKQNQGGASTASPFSLAPVAPAQDDDTTAIQQYRALMQDTLNTLDRMYVQEGRVPTAREYLTRLHAVLDGLKRTIPR</sequence>
<keyword evidence="12" id="KW-0472">Membrane</keyword>
<gene>
    <name evidence="20" type="ORF">BSAL_58820</name>
</gene>
<dbReference type="OrthoDB" id="5403181at2759"/>
<protein>
    <recommendedName>
        <fullName evidence="14">START domain-containing protein 10</fullName>
    </recommendedName>
    <alternativeName>
        <fullName evidence="15">PCTP-like protein</fullName>
    </alternativeName>
    <alternativeName>
        <fullName evidence="16">StAR-related lipid transfer protein 10</fullName>
    </alternativeName>
</protein>
<keyword evidence="6" id="KW-0597">Phosphoprotein</keyword>
<evidence type="ECO:0000256" key="1">
    <source>
        <dbReference type="ARBA" id="ARBA00004230"/>
    </source>
</evidence>
<dbReference type="GO" id="GO:0031514">
    <property type="term" value="C:motile cilium"/>
    <property type="evidence" value="ECO:0007669"/>
    <property type="project" value="UniProtKB-SubCell"/>
</dbReference>